<dbReference type="InterPro" id="IPR038185">
    <property type="entry name" value="MyTH4_dom_sf"/>
</dbReference>
<dbReference type="Gene3D" id="1.20.5.190">
    <property type="match status" value="1"/>
</dbReference>
<dbReference type="PROSITE" id="PS50057">
    <property type="entry name" value="FERM_3"/>
    <property type="match status" value="1"/>
</dbReference>
<dbReference type="GO" id="GO:0005524">
    <property type="term" value="F:ATP binding"/>
    <property type="evidence" value="ECO:0007669"/>
    <property type="project" value="UniProtKB-UniRule"/>
</dbReference>
<dbReference type="Pfam" id="PF07653">
    <property type="entry name" value="SH3_2"/>
    <property type="match status" value="1"/>
</dbReference>
<feature type="compositionally biased region" description="Low complexity" evidence="13">
    <location>
        <begin position="1300"/>
        <end position="1315"/>
    </location>
</feature>
<evidence type="ECO:0000313" key="19">
    <source>
        <dbReference type="Proteomes" id="UP001295444"/>
    </source>
</evidence>
<dbReference type="Pfam" id="PF00373">
    <property type="entry name" value="FERM_M"/>
    <property type="match status" value="1"/>
</dbReference>
<evidence type="ECO:0000259" key="15">
    <source>
        <dbReference type="PROSITE" id="PS50057"/>
    </source>
</evidence>
<dbReference type="PROSITE" id="PS51456">
    <property type="entry name" value="MYOSIN_MOTOR"/>
    <property type="match status" value="1"/>
</dbReference>
<keyword evidence="7 12" id="KW-0067">ATP-binding</keyword>
<dbReference type="GO" id="GO:0003774">
    <property type="term" value="F:cytoskeletal motor activity"/>
    <property type="evidence" value="ECO:0007669"/>
    <property type="project" value="UniProtKB-UniRule"/>
</dbReference>
<dbReference type="EMBL" id="OW240917">
    <property type="protein sequence ID" value="CAH2302392.1"/>
    <property type="molecule type" value="Genomic_DNA"/>
</dbReference>
<dbReference type="Gene3D" id="6.20.240.20">
    <property type="match status" value="1"/>
</dbReference>
<feature type="region of interest" description="Disordered" evidence="13">
    <location>
        <begin position="1398"/>
        <end position="1591"/>
    </location>
</feature>
<keyword evidence="4" id="KW-0963">Cytoplasm</keyword>
<evidence type="ECO:0000313" key="18">
    <source>
        <dbReference type="EMBL" id="CAH2302392.1"/>
    </source>
</evidence>
<feature type="compositionally biased region" description="Pro residues" evidence="13">
    <location>
        <begin position="1530"/>
        <end position="1544"/>
    </location>
</feature>
<dbReference type="InterPro" id="IPR051567">
    <property type="entry name" value="Unconventional_Myosin_ATPase"/>
</dbReference>
<dbReference type="InterPro" id="IPR000299">
    <property type="entry name" value="FERM_domain"/>
</dbReference>
<dbReference type="InterPro" id="IPR035963">
    <property type="entry name" value="FERM_2"/>
</dbReference>
<dbReference type="PROSITE" id="PS51016">
    <property type="entry name" value="MYTH4"/>
    <property type="match status" value="2"/>
</dbReference>
<feature type="binding site" evidence="12">
    <location>
        <begin position="41"/>
        <end position="48"/>
    </location>
    <ligand>
        <name>ATP</name>
        <dbReference type="ChEBI" id="CHEBI:30616"/>
    </ligand>
</feature>
<comment type="caution">
    <text evidence="12">Lacks conserved residue(s) required for the propagation of feature annotation.</text>
</comment>
<dbReference type="GO" id="GO:0003779">
    <property type="term" value="F:actin binding"/>
    <property type="evidence" value="ECO:0007669"/>
    <property type="project" value="UniProtKB-KW"/>
</dbReference>
<dbReference type="InterPro" id="IPR036961">
    <property type="entry name" value="Kinesin_motor_dom_sf"/>
</dbReference>
<dbReference type="GO" id="GO:0016459">
    <property type="term" value="C:myosin complex"/>
    <property type="evidence" value="ECO:0007669"/>
    <property type="project" value="UniProtKB-KW"/>
</dbReference>
<feature type="compositionally biased region" description="Low complexity" evidence="13">
    <location>
        <begin position="1404"/>
        <end position="1420"/>
    </location>
</feature>
<dbReference type="Gene3D" id="3.10.20.90">
    <property type="entry name" value="Phosphatidylinositol 3-kinase Catalytic Subunit, Chain A, domain 1"/>
    <property type="match status" value="1"/>
</dbReference>
<dbReference type="SMART" id="SM00242">
    <property type="entry name" value="MYSc"/>
    <property type="match status" value="1"/>
</dbReference>
<feature type="compositionally biased region" description="Basic and acidic residues" evidence="13">
    <location>
        <begin position="1545"/>
        <end position="1559"/>
    </location>
</feature>
<sequence>MASIYLDSKILETPPHIFAVVEEAYTISQNTECVPNILLSGHSGSGKTKAIKLISWYLMNRRQEGRVAQLPDFLIILKSFGNAKTSMNSNSTRFGQILQVFFHRGFVVGSSVSHYLLEKSRVVFQAIGERSFHVFYELLEGLSEHEKQSLYLQEPETYYYLNQGRACDLPGKNEKGDFQQLGKCLRAIGLSDNQLTSTWAILSAILQLGNICFTSCERDSFGSASAFSVTEIRIVANLLQISPDGLQKAITQMVTSTSYDQVLSPLSVEASIDARDAISQALYSLLFNWLLEKGNDWLCARETDSSMNIIDICGFENLGVNSLEQLCRNFANELIQYHSTQRQITQEQAEYAREGLRWATLSPDEASSCLGILTERPHGILQILEEQSELAQATDHTFLQKCHYHHGDSNCYIKPKLPLPVFTLQHYAGPVTYQVHNFLNKNRNRLPSLAREVLSQSRLKVYMEKFKEARDLGERSLRDSGIFPISMEMSLEDICGFEQNLNMFLVRGLLRNLWSRTLFIRCISPNTKKLPGVFDVEFVTLQLRYSGILELVQLMKEGYTVRIPLTDFVKRYAHLTGRGISFSDERECCAAVLNKVLGDHSALYQIGFSKVFLKESGREMLQSRWEELQSFAALTLQKNLRGFLNRKNFQVYKQKITVIQAHVRGHQARRRFKKLKHTQVQFGAALLIARMTSIRRRNCQLQERPLNAPCQETLPSMDLTQLDIPAGLAAALNSAQLRSNSQGAQITEVPPPKIVVQSNVSLPPDINNYPFSIFIRSYFRDPDLPPLGKPLQDPLTRVSQNDRAAALELYKLALRFVGNTYMPALEQMMLGNYMAERCLAQPSLTDEMLCQVASLTVQNTNEEQCQRAWLLMSCLLSCLIPSPTLEKPLLKYVSDEGFEGYKAICQNKMLRARCNVQNNNEVYRVHAPCMLEWTANERKGKMVVDVHASNDEKYSAEVDSWTTGEQLAGWLLQSRGLGDIPRGWSVSILGTEHWIDLPGSDYLLDVIAEVEDGVPPSTFKTSDYAFGNDYNIPEPPPNFAPGLPFAQPGFDAPGFPPSPLSGPPAPPGLPPPPPLPPPFMPSSLETNNVPIPPAPPMQAPILPAGQNNSQRLDNFVDQAFSQVLSSPSDMDIPDSLNWRMKGGGGIGPTRQGPYNPAGFSGAGMAPAYGMPMMNGMMPGMGAMPMMQPMPGMMPAQAMMPQVMPMSQPMMPAVDAAQLAAQQQAFINQQALLLAQQMTLQATMLSQQQQPQRSQDPPPPRTRERSPPRTRERSPPRTRERSPPRTRERSPPPKPTPRTAPKPSKSVPKNVSKPEPTAYPSPAPAPGSAPPPPPAPPAPPAAPTVSAPATIILESKPNVPRPMTSTEDLWMSEDELEYSQQKRTFQQKRQFFQKMASQEIKIKSLKPPSKILLPSTSTDSGSESESDVEPPEPPEPEPQPQPEIPIPKPPPVIRIPQPQELDDVEPTPMVVVKKPQKPQPSHQIREIIKMYQTRPQPELKPFQPVRRQPQNFLKKKDPKEEALERLQTSGGPPPPDPPKPPPPPVKSEKSSSMKEKHKSLLDLFPPNFVPPAPEQKTRKEPGRTLNGDHATRTSLMKQNASVFFSYSDINWRLYVRKELFYPKEKFNHPQYLNLLCEQIIRDTFSDSGFRLTREERRKMRDLLNEFRVGNDASSIIDENIKKRIVIAARDNWENYFSRLIPVSLEEDSELLMLAVSHRGIRLVKETNATGIQQRHLKTLCSYSFADVLSLEMSNSYSIKICLRNEDLQLFSDKAQSLKALVDIFLQELVKDSNHVIALRSHITDDKSLLTFKKGDIIKVLPMDGLQPGWQFGSIGGRSGLFPSRLVQAAATPDYYSVLNRKVESKKEPSLLRRTISRESSQTSDKSVPTTTPSPPPPTDVTNYTMVEFALKHFREPQTMMGWKGMTAEGKKPIEMVQHTKVPIQESLIYFTDKELNEHATNNFMTLMRFMGDQQYREQDDVACLYEILQLCREKQMLKDEVYCQVLKQVTENPKQESCNRGWIVLSLLTGFYAPSITLLPYVTKYLQDINGPYQEMSRDCQEHLRHTVRYHGRRHLPPRVELEALLSGRISRRIAVALPGGAEYTTKIKTFTVAADLVPEICEQLLVTDKTEIEEFAIFANKSQGEVVRPLQAGDYIHDFLLPDNSVSMEFKRVTWKAPLKGRSELCIQVLYSQMRQDYMTGNCLLMSSPDKLGMQTGTVAGILHRIKGQNTPPNKQELMAYIPTNVQNRLNLQAVQQFLMQELRATENLNVHQAKLRFLETVSALPLFDYNVYQVKRISEEGVTTPCFIAVNHMHFLILENNNQNPYMVVNLQDIKSMRTMRPFDNNSLPGVEVHYGSASDPHTLWMELQEAKELYHTMALIIESLETTAQ</sequence>
<dbReference type="SUPFAM" id="SSF47031">
    <property type="entry name" value="Second domain of FERM"/>
    <property type="match status" value="1"/>
</dbReference>
<feature type="domain" description="SH3" evidence="14">
    <location>
        <begin position="1789"/>
        <end position="1850"/>
    </location>
</feature>
<keyword evidence="19" id="KW-1185">Reference proteome</keyword>
<dbReference type="InterPro" id="IPR000857">
    <property type="entry name" value="MyTH4_dom"/>
</dbReference>
<dbReference type="InterPro" id="IPR000048">
    <property type="entry name" value="IQ_motif_EF-hand-BS"/>
</dbReference>
<dbReference type="InterPro" id="IPR027417">
    <property type="entry name" value="P-loop_NTPase"/>
</dbReference>
<dbReference type="Pfam" id="PF26570">
    <property type="entry name" value="MYO15"/>
    <property type="match status" value="1"/>
</dbReference>
<dbReference type="Gene3D" id="1.10.10.820">
    <property type="match status" value="1"/>
</dbReference>
<dbReference type="PROSITE" id="PS50096">
    <property type="entry name" value="IQ"/>
    <property type="match status" value="2"/>
</dbReference>
<evidence type="ECO:0000259" key="14">
    <source>
        <dbReference type="PROSITE" id="PS50002"/>
    </source>
</evidence>
<evidence type="ECO:0000256" key="8">
    <source>
        <dbReference type="ARBA" id="ARBA00023123"/>
    </source>
</evidence>
<evidence type="ECO:0000256" key="5">
    <source>
        <dbReference type="ARBA" id="ARBA00022737"/>
    </source>
</evidence>
<evidence type="ECO:0000256" key="12">
    <source>
        <dbReference type="PROSITE-ProRule" id="PRU00782"/>
    </source>
</evidence>
<dbReference type="PANTHER" id="PTHR22692">
    <property type="entry name" value="MYOSIN VII, XV"/>
    <property type="match status" value="1"/>
</dbReference>
<comment type="similarity">
    <text evidence="2 12">Belongs to the TRAFAC class myosin-kinesin ATPase superfamily. Myosin family.</text>
</comment>
<feature type="compositionally biased region" description="Acidic residues" evidence="13">
    <location>
        <begin position="1421"/>
        <end position="1434"/>
    </location>
</feature>
<evidence type="ECO:0000256" key="11">
    <source>
        <dbReference type="PROSITE-ProRule" id="PRU00192"/>
    </source>
</evidence>
<name>A0AAD1SIU8_PELCU</name>
<evidence type="ECO:0000256" key="6">
    <source>
        <dbReference type="ARBA" id="ARBA00022741"/>
    </source>
</evidence>
<proteinExistence type="inferred from homology"/>
<keyword evidence="5" id="KW-0677">Repeat</keyword>
<protein>
    <submittedName>
        <fullName evidence="18">Unconventional myosin-XV-like</fullName>
    </submittedName>
</protein>
<dbReference type="Gene3D" id="1.25.40.530">
    <property type="entry name" value="MyTH4 domain"/>
    <property type="match status" value="2"/>
</dbReference>
<dbReference type="SUPFAM" id="SSF50044">
    <property type="entry name" value="SH3-domain"/>
    <property type="match status" value="1"/>
</dbReference>
<reference evidence="18" key="1">
    <citation type="submission" date="2022-03" db="EMBL/GenBank/DDBJ databases">
        <authorList>
            <person name="Alioto T."/>
            <person name="Alioto T."/>
            <person name="Gomez Garrido J."/>
        </authorList>
    </citation>
    <scope>NUCLEOTIDE SEQUENCE</scope>
</reference>
<organism evidence="18 19">
    <name type="scientific">Pelobates cultripes</name>
    <name type="common">Western spadefoot toad</name>
    <dbReference type="NCBI Taxonomy" id="61616"/>
    <lineage>
        <taxon>Eukaryota</taxon>
        <taxon>Metazoa</taxon>
        <taxon>Chordata</taxon>
        <taxon>Craniata</taxon>
        <taxon>Vertebrata</taxon>
        <taxon>Euteleostomi</taxon>
        <taxon>Amphibia</taxon>
        <taxon>Batrachia</taxon>
        <taxon>Anura</taxon>
        <taxon>Pelobatoidea</taxon>
        <taxon>Pelobatidae</taxon>
        <taxon>Pelobates</taxon>
    </lineage>
</organism>
<evidence type="ECO:0000256" key="3">
    <source>
        <dbReference type="ARBA" id="ARBA00022443"/>
    </source>
</evidence>
<evidence type="ECO:0000259" key="17">
    <source>
        <dbReference type="PROSITE" id="PS51456"/>
    </source>
</evidence>
<dbReference type="FunFam" id="1.10.10.820:FF:000001">
    <property type="entry name" value="Myosin heavy chain"/>
    <property type="match status" value="1"/>
</dbReference>
<evidence type="ECO:0000256" key="10">
    <source>
        <dbReference type="ARBA" id="ARBA00023203"/>
    </source>
</evidence>
<feature type="region of interest" description="Disordered" evidence="13">
    <location>
        <begin position="1867"/>
        <end position="1899"/>
    </location>
</feature>
<dbReference type="Gene3D" id="1.20.58.530">
    <property type="match status" value="1"/>
</dbReference>
<dbReference type="Pfam" id="PF00612">
    <property type="entry name" value="IQ"/>
    <property type="match status" value="2"/>
</dbReference>
<evidence type="ECO:0000256" key="13">
    <source>
        <dbReference type="SAM" id="MobiDB-lite"/>
    </source>
</evidence>
<keyword evidence="8 12" id="KW-0518">Myosin</keyword>
<dbReference type="InterPro" id="IPR019748">
    <property type="entry name" value="FERM_central"/>
</dbReference>
<keyword evidence="3 11" id="KW-0728">SH3 domain</keyword>
<accession>A0AAD1SIU8</accession>
<evidence type="ECO:0000259" key="16">
    <source>
        <dbReference type="PROSITE" id="PS51016"/>
    </source>
</evidence>
<feature type="compositionally biased region" description="Low complexity" evidence="13">
    <location>
        <begin position="1243"/>
        <end position="1254"/>
    </location>
</feature>
<dbReference type="Pfam" id="PF00063">
    <property type="entry name" value="Myosin_head"/>
    <property type="match status" value="1"/>
</dbReference>
<feature type="compositionally biased region" description="Pro residues" evidence="13">
    <location>
        <begin position="1316"/>
        <end position="1341"/>
    </location>
</feature>
<gene>
    <name evidence="18" type="ORF">PECUL_23A038556</name>
</gene>
<dbReference type="InterPro" id="IPR001609">
    <property type="entry name" value="Myosin_head_motor_dom-like"/>
</dbReference>
<evidence type="ECO:0000256" key="7">
    <source>
        <dbReference type="ARBA" id="ARBA00022840"/>
    </source>
</evidence>
<dbReference type="InterPro" id="IPR036028">
    <property type="entry name" value="SH3-like_dom_sf"/>
</dbReference>
<feature type="compositionally biased region" description="Pro residues" evidence="13">
    <location>
        <begin position="1435"/>
        <end position="1452"/>
    </location>
</feature>
<dbReference type="InterPro" id="IPR001452">
    <property type="entry name" value="SH3_domain"/>
</dbReference>
<feature type="domain" description="MyTH4" evidence="16">
    <location>
        <begin position="786"/>
        <end position="937"/>
    </location>
</feature>
<keyword evidence="9 12" id="KW-0505">Motor protein</keyword>
<comment type="subcellular location">
    <subcellularLocation>
        <location evidence="1">Cytoplasm</location>
    </subcellularLocation>
</comment>
<feature type="region of interest" description="Disordered" evidence="13">
    <location>
        <begin position="1243"/>
        <end position="1366"/>
    </location>
</feature>
<dbReference type="PANTHER" id="PTHR22692:SF16">
    <property type="entry name" value="MYOSIN XVB"/>
    <property type="match status" value="1"/>
</dbReference>
<dbReference type="Gene3D" id="1.20.120.720">
    <property type="entry name" value="Myosin VI head, motor domain, U50 subdomain"/>
    <property type="match status" value="1"/>
</dbReference>
<feature type="domain" description="FERM" evidence="15">
    <location>
        <begin position="2091"/>
        <end position="2391"/>
    </location>
</feature>
<dbReference type="GO" id="GO:0005737">
    <property type="term" value="C:cytoplasm"/>
    <property type="evidence" value="ECO:0007669"/>
    <property type="project" value="UniProtKB-SubCell"/>
</dbReference>
<dbReference type="Gene3D" id="2.30.30.40">
    <property type="entry name" value="SH3 Domains"/>
    <property type="match status" value="1"/>
</dbReference>
<dbReference type="SMART" id="SM00015">
    <property type="entry name" value="IQ"/>
    <property type="match status" value="2"/>
</dbReference>
<dbReference type="SUPFAM" id="SSF52540">
    <property type="entry name" value="P-loop containing nucleoside triphosphate hydrolases"/>
    <property type="match status" value="1"/>
</dbReference>
<feature type="region of interest" description="Disordered" evidence="13">
    <location>
        <begin position="1030"/>
        <end position="1087"/>
    </location>
</feature>
<keyword evidence="6 12" id="KW-0547">Nucleotide-binding</keyword>
<dbReference type="CDD" id="cd14473">
    <property type="entry name" value="FERM_B-lobe"/>
    <property type="match status" value="1"/>
</dbReference>
<evidence type="ECO:0000256" key="1">
    <source>
        <dbReference type="ARBA" id="ARBA00004496"/>
    </source>
</evidence>
<dbReference type="Pfam" id="PF00784">
    <property type="entry name" value="MyTH4"/>
    <property type="match status" value="2"/>
</dbReference>
<feature type="compositionally biased region" description="Pro residues" evidence="13">
    <location>
        <begin position="1054"/>
        <end position="1080"/>
    </location>
</feature>
<feature type="compositionally biased region" description="Basic and acidic residues" evidence="13">
    <location>
        <begin position="1260"/>
        <end position="1290"/>
    </location>
</feature>
<dbReference type="Gene3D" id="3.40.850.10">
    <property type="entry name" value="Kinesin motor domain"/>
    <property type="match status" value="1"/>
</dbReference>
<feature type="domain" description="MyTH4" evidence="16">
    <location>
        <begin position="1937"/>
        <end position="2085"/>
    </location>
</feature>
<dbReference type="SMART" id="SM00139">
    <property type="entry name" value="MyTH4"/>
    <property type="match status" value="2"/>
</dbReference>
<dbReference type="Proteomes" id="UP001295444">
    <property type="component" value="Chromosome 06"/>
</dbReference>
<feature type="compositionally biased region" description="Basic and acidic residues" evidence="13">
    <location>
        <begin position="1513"/>
        <end position="1523"/>
    </location>
</feature>
<evidence type="ECO:0000256" key="9">
    <source>
        <dbReference type="ARBA" id="ARBA00023175"/>
    </source>
</evidence>
<feature type="domain" description="Myosin motor" evidence="17">
    <location>
        <begin position="1"/>
        <end position="626"/>
    </location>
</feature>
<evidence type="ECO:0000256" key="4">
    <source>
        <dbReference type="ARBA" id="ARBA00022490"/>
    </source>
</evidence>
<dbReference type="SMART" id="SM00326">
    <property type="entry name" value="SH3"/>
    <property type="match status" value="1"/>
</dbReference>
<dbReference type="PRINTS" id="PR00193">
    <property type="entry name" value="MYOSINHEAVY"/>
</dbReference>
<evidence type="ECO:0000256" key="2">
    <source>
        <dbReference type="ARBA" id="ARBA00008314"/>
    </source>
</evidence>
<dbReference type="InterPro" id="IPR059004">
    <property type="entry name" value="MYO15"/>
</dbReference>
<keyword evidence="10 12" id="KW-0009">Actin-binding</keyword>
<dbReference type="PROSITE" id="PS50002">
    <property type="entry name" value="SH3"/>
    <property type="match status" value="1"/>
</dbReference>